<feature type="transmembrane region" description="Helical" evidence="5">
    <location>
        <begin position="176"/>
        <end position="195"/>
    </location>
</feature>
<evidence type="ECO:0000256" key="2">
    <source>
        <dbReference type="ARBA" id="ARBA00022692"/>
    </source>
</evidence>
<reference evidence="7 8" key="1">
    <citation type="submission" date="2016-10" db="EMBL/GenBank/DDBJ databases">
        <authorList>
            <person name="de Groot N.N."/>
        </authorList>
    </citation>
    <scope>NUCLEOTIDE SEQUENCE [LARGE SCALE GENOMIC DNA]</scope>
    <source>
        <strain evidence="7 8">NE2</strain>
    </source>
</reference>
<dbReference type="PROSITE" id="PS51012">
    <property type="entry name" value="ABC_TM2"/>
    <property type="match status" value="1"/>
</dbReference>
<dbReference type="GO" id="GO:0140359">
    <property type="term" value="F:ABC-type transporter activity"/>
    <property type="evidence" value="ECO:0007669"/>
    <property type="project" value="InterPro"/>
</dbReference>
<evidence type="ECO:0000256" key="1">
    <source>
        <dbReference type="ARBA" id="ARBA00004141"/>
    </source>
</evidence>
<accession>A0A1I3XGH4</accession>
<name>A0A1I3XGH4_9HYPH</name>
<proteinExistence type="inferred from homology"/>
<feature type="transmembrane region" description="Helical" evidence="5">
    <location>
        <begin position="230"/>
        <end position="254"/>
    </location>
</feature>
<dbReference type="STRING" id="1612308.SAMN05444581_10384"/>
<feature type="transmembrane region" description="Helical" evidence="5">
    <location>
        <begin position="64"/>
        <end position="91"/>
    </location>
</feature>
<comment type="subcellular location">
    <subcellularLocation>
        <location evidence="5">Cell inner membrane</location>
        <topology evidence="5">Multi-pass membrane protein</topology>
    </subcellularLocation>
    <subcellularLocation>
        <location evidence="1">Membrane</location>
        <topology evidence="1">Multi-pass membrane protein</topology>
    </subcellularLocation>
</comment>
<dbReference type="AlphaFoldDB" id="A0A1I3XGH4"/>
<feature type="domain" description="ABC transmembrane type-2" evidence="6">
    <location>
        <begin position="28"/>
        <end position="257"/>
    </location>
</feature>
<gene>
    <name evidence="7" type="ORF">SAMN05444581_10384</name>
</gene>
<keyword evidence="5" id="KW-0813">Transport</keyword>
<dbReference type="PANTHER" id="PTHR43332">
    <property type="entry name" value="INNER MEMBRANE TRANSPORT PERMEASE YADH-RELATED"/>
    <property type="match status" value="1"/>
</dbReference>
<sequence>MSAQEKRNVVAFEAIRAIYFFEMARFRRTLLQSIVSPVLSTSLYFVVFGAAIGSRIAAIDGVSYGAFIVPGLIMLSVLTQSISNASFAIFFPKFSGTIYEILSAPVSYIEVVVGYVGAAASKSILLGLIILATARLFVTFDIAHPVWMLSFLVLTAATFSLFGFIIGIWADGFEKLQLVPLLIITPLTFLGGSFYSIDMLPPFWRTVTLFNPVVYLVSGFRWSFFGRSDVSVGLSLAMTGVFLFICLAVIWWIFRTGYRLRT</sequence>
<dbReference type="Pfam" id="PF01061">
    <property type="entry name" value="ABC2_membrane"/>
    <property type="match status" value="1"/>
</dbReference>
<dbReference type="Proteomes" id="UP000198755">
    <property type="component" value="Unassembled WGS sequence"/>
</dbReference>
<evidence type="ECO:0000313" key="7">
    <source>
        <dbReference type="EMBL" id="SFK18171.1"/>
    </source>
</evidence>
<protein>
    <recommendedName>
        <fullName evidence="5">Transport permease protein</fullName>
    </recommendedName>
</protein>
<dbReference type="InterPro" id="IPR013525">
    <property type="entry name" value="ABC2_TM"/>
</dbReference>
<evidence type="ECO:0000313" key="8">
    <source>
        <dbReference type="Proteomes" id="UP000198755"/>
    </source>
</evidence>
<feature type="transmembrane region" description="Helical" evidence="5">
    <location>
        <begin position="207"/>
        <end position="224"/>
    </location>
</feature>
<keyword evidence="2 5" id="KW-0812">Transmembrane</keyword>
<keyword evidence="3 5" id="KW-1133">Transmembrane helix</keyword>
<feature type="transmembrane region" description="Helical" evidence="5">
    <location>
        <begin position="30"/>
        <end position="52"/>
    </location>
</feature>
<dbReference type="EMBL" id="FOSN01000003">
    <property type="protein sequence ID" value="SFK18171.1"/>
    <property type="molecule type" value="Genomic_DNA"/>
</dbReference>
<dbReference type="NCBIfam" id="NF011648">
    <property type="entry name" value="PRK15066.1"/>
    <property type="match status" value="1"/>
</dbReference>
<organism evidence="7 8">
    <name type="scientific">Methylocapsa palsarum</name>
    <dbReference type="NCBI Taxonomy" id="1612308"/>
    <lineage>
        <taxon>Bacteria</taxon>
        <taxon>Pseudomonadati</taxon>
        <taxon>Pseudomonadota</taxon>
        <taxon>Alphaproteobacteria</taxon>
        <taxon>Hyphomicrobiales</taxon>
        <taxon>Beijerinckiaceae</taxon>
        <taxon>Methylocapsa</taxon>
    </lineage>
</organism>
<dbReference type="OrthoDB" id="9804001at2"/>
<evidence type="ECO:0000256" key="5">
    <source>
        <dbReference type="RuleBase" id="RU361157"/>
    </source>
</evidence>
<evidence type="ECO:0000256" key="3">
    <source>
        <dbReference type="ARBA" id="ARBA00022989"/>
    </source>
</evidence>
<dbReference type="InterPro" id="IPR047817">
    <property type="entry name" value="ABC2_TM_bact-type"/>
</dbReference>
<keyword evidence="5" id="KW-1003">Cell membrane</keyword>
<evidence type="ECO:0000256" key="4">
    <source>
        <dbReference type="ARBA" id="ARBA00023136"/>
    </source>
</evidence>
<dbReference type="GO" id="GO:0043190">
    <property type="term" value="C:ATP-binding cassette (ABC) transporter complex"/>
    <property type="evidence" value="ECO:0007669"/>
    <property type="project" value="InterPro"/>
</dbReference>
<dbReference type="PRINTS" id="PR00164">
    <property type="entry name" value="ABC2TRNSPORT"/>
</dbReference>
<keyword evidence="8" id="KW-1185">Reference proteome</keyword>
<keyword evidence="4 5" id="KW-0472">Membrane</keyword>
<dbReference type="InterPro" id="IPR052522">
    <property type="entry name" value="ABC-2_transport_permease"/>
</dbReference>
<dbReference type="InterPro" id="IPR000412">
    <property type="entry name" value="ABC_2_transport"/>
</dbReference>
<feature type="transmembrane region" description="Helical" evidence="5">
    <location>
        <begin position="146"/>
        <end position="170"/>
    </location>
</feature>
<dbReference type="PANTHER" id="PTHR43332:SF1">
    <property type="entry name" value="TRANSPORT PERMEASE PROTEIN"/>
    <property type="match status" value="1"/>
</dbReference>
<comment type="similarity">
    <text evidence="5">Belongs to the ABC-2 integral membrane protein family.</text>
</comment>
<dbReference type="RefSeq" id="WP_091679185.1">
    <property type="nucleotide sequence ID" value="NZ_FOSN01000003.1"/>
</dbReference>
<dbReference type="PIRSF" id="PIRSF006648">
    <property type="entry name" value="DrrB"/>
    <property type="match status" value="1"/>
</dbReference>
<evidence type="ECO:0000259" key="6">
    <source>
        <dbReference type="PROSITE" id="PS51012"/>
    </source>
</evidence>
<feature type="transmembrane region" description="Helical" evidence="5">
    <location>
        <begin position="111"/>
        <end position="134"/>
    </location>
</feature>